<dbReference type="AlphaFoldDB" id="A0A1Z4KHJ2"/>
<keyword evidence="2" id="KW-1133">Transmembrane helix</keyword>
<evidence type="ECO:0000256" key="1">
    <source>
        <dbReference type="ARBA" id="ARBA00006464"/>
    </source>
</evidence>
<evidence type="ECO:0000256" key="2">
    <source>
        <dbReference type="SAM" id="Phobius"/>
    </source>
</evidence>
<evidence type="ECO:0000313" key="4">
    <source>
        <dbReference type="EMBL" id="BAY68458.1"/>
    </source>
</evidence>
<organism evidence="4 5">
    <name type="scientific">Trichormus variabilis NIES-23</name>
    <dbReference type="NCBI Taxonomy" id="1973479"/>
    <lineage>
        <taxon>Bacteria</taxon>
        <taxon>Bacillati</taxon>
        <taxon>Cyanobacteriota</taxon>
        <taxon>Cyanophyceae</taxon>
        <taxon>Nostocales</taxon>
        <taxon>Nostocaceae</taxon>
        <taxon>Trichormus</taxon>
    </lineage>
</organism>
<keyword evidence="2" id="KW-0812">Transmembrane</keyword>
<reference evidence="4 5" key="1">
    <citation type="submission" date="2017-06" db="EMBL/GenBank/DDBJ databases">
        <title>Genome sequencing of cyanobaciteial culture collection at National Institute for Environmental Studies (NIES).</title>
        <authorList>
            <person name="Hirose Y."/>
            <person name="Shimura Y."/>
            <person name="Fujisawa T."/>
            <person name="Nakamura Y."/>
            <person name="Kawachi M."/>
        </authorList>
    </citation>
    <scope>NUCLEOTIDE SEQUENCE [LARGE SCALE GENOMIC DNA]</scope>
    <source>
        <strain evidence="4 5">NIES-23</strain>
    </source>
</reference>
<dbReference type="NCBIfam" id="NF045514">
    <property type="entry name" value="glycotran_HepC"/>
    <property type="match status" value="1"/>
</dbReference>
<dbReference type="GO" id="GO:0016780">
    <property type="term" value="F:phosphotransferase activity, for other substituted phosphate groups"/>
    <property type="evidence" value="ECO:0007669"/>
    <property type="project" value="TreeGrafter"/>
</dbReference>
<feature type="transmembrane region" description="Helical" evidence="2">
    <location>
        <begin position="124"/>
        <end position="145"/>
    </location>
</feature>
<dbReference type="InterPro" id="IPR003362">
    <property type="entry name" value="Bact_transf"/>
</dbReference>
<feature type="domain" description="Bacterial sugar transferase" evidence="3">
    <location>
        <begin position="120"/>
        <end position="216"/>
    </location>
</feature>
<proteinExistence type="inferred from homology"/>
<evidence type="ECO:0000313" key="5">
    <source>
        <dbReference type="Proteomes" id="UP000217507"/>
    </source>
</evidence>
<dbReference type="Proteomes" id="UP000217507">
    <property type="component" value="Chromosome"/>
</dbReference>
<evidence type="ECO:0000259" key="3">
    <source>
        <dbReference type="Pfam" id="PF02397"/>
    </source>
</evidence>
<accession>A0A1Z4KHJ2</accession>
<dbReference type="Pfam" id="PF02397">
    <property type="entry name" value="Bac_transf"/>
    <property type="match status" value="1"/>
</dbReference>
<dbReference type="EMBL" id="AP018216">
    <property type="protein sequence ID" value="BAY68458.1"/>
    <property type="molecule type" value="Genomic_DNA"/>
</dbReference>
<sequence length="255" mass="29096">MTSVIVPNVESYDIVPPLNQNHGSSHYTLQWRRGQLLVKPANKVQQLCLPSLNDEQLLVDCLKRSPVNLVSIDGKLGETWVKFWVEACKKAHKPIFLSKPAHRKPSAPTLISQSIRWLWRLIDWLMAFGLTLLVSPMLLALVILMQIDSQKSLFTYEWRVGERGKIFRVIKLTPTQNHPRILQVWLKKFGLSHLPQLWNVLRGEMSLTGSACCTLEDAVRLSFAGQEQADESIQNTLRVLRKSTTYPTGTQAYKI</sequence>
<dbReference type="PANTHER" id="PTHR30576:SF0">
    <property type="entry name" value="UNDECAPRENYL-PHOSPHATE N-ACETYLGALACTOSAMINYL 1-PHOSPHATE TRANSFERASE-RELATED"/>
    <property type="match status" value="1"/>
</dbReference>
<dbReference type="PANTHER" id="PTHR30576">
    <property type="entry name" value="COLANIC BIOSYNTHESIS UDP-GLUCOSE LIPID CARRIER TRANSFERASE"/>
    <property type="match status" value="1"/>
</dbReference>
<comment type="similarity">
    <text evidence="1">Belongs to the bacterial sugar transferase family.</text>
</comment>
<name>A0A1Z4KHJ2_ANAVA</name>
<keyword evidence="2" id="KW-0472">Membrane</keyword>
<protein>
    <recommendedName>
        <fullName evidence="3">Bacterial sugar transferase domain-containing protein</fullName>
    </recommendedName>
</protein>
<gene>
    <name evidence="4" type="ORF">NIES23_12440</name>
</gene>